<dbReference type="InterPro" id="IPR018313">
    <property type="entry name" value="SBP_3_CS"/>
</dbReference>
<dbReference type="PANTHER" id="PTHR35936">
    <property type="entry name" value="MEMBRANE-BOUND LYTIC MUREIN TRANSGLYCOSYLASE F"/>
    <property type="match status" value="1"/>
</dbReference>
<organism evidence="7 8">
    <name type="scientific">Deinococcus yavapaiensis KR-236</name>
    <dbReference type="NCBI Taxonomy" id="694435"/>
    <lineage>
        <taxon>Bacteria</taxon>
        <taxon>Thermotogati</taxon>
        <taxon>Deinococcota</taxon>
        <taxon>Deinococci</taxon>
        <taxon>Deinococcales</taxon>
        <taxon>Deinococcaceae</taxon>
        <taxon>Deinococcus</taxon>
    </lineage>
</organism>
<sequence length="252" mass="27048">MKHATLLALALLCTAQAAPRTLAQIQASGTLRLGTEGAFPPFNYFESKKLVGFEVDLGNALAKAMNLKAEWQTLPFDNLLIALNQGRFDYVIASHAITPERQKAVDFAKPHYCSTVNIVAKVGGPLDRKALAGKTVGAQVGTAQLPILRAVPGIKDVLTYPNDQVALTALQSGRVDAWSSNGPVVAYMLKQAKLQNSIKIGEVISNERNASAVAKGNTALRSAIDAALDKLMKDGTYAKLSNKWFGQDIRCK</sequence>
<feature type="domain" description="Solute-binding protein family 3/N-terminal" evidence="6">
    <location>
        <begin position="30"/>
        <end position="248"/>
    </location>
</feature>
<dbReference type="Proteomes" id="UP000248326">
    <property type="component" value="Unassembled WGS sequence"/>
</dbReference>
<dbReference type="OrthoDB" id="9774451at2"/>
<accession>A0A318SAC2</accession>
<comment type="similarity">
    <text evidence="2 4">Belongs to the bacterial solute-binding protein 3 family.</text>
</comment>
<protein>
    <submittedName>
        <fullName evidence="7">Amino acid ABC transporter substrate-binding protein (PAAT family)</fullName>
    </submittedName>
</protein>
<keyword evidence="3 5" id="KW-0732">Signal</keyword>
<dbReference type="RefSeq" id="WP_110886852.1">
    <property type="nucleotide sequence ID" value="NZ_QJSX01000008.1"/>
</dbReference>
<comment type="subcellular location">
    <subcellularLocation>
        <location evidence="1">Cell envelope</location>
    </subcellularLocation>
</comment>
<proteinExistence type="inferred from homology"/>
<dbReference type="GO" id="GO:0030313">
    <property type="term" value="C:cell envelope"/>
    <property type="evidence" value="ECO:0007669"/>
    <property type="project" value="UniProtKB-SubCell"/>
</dbReference>
<dbReference type="CDD" id="cd13530">
    <property type="entry name" value="PBP2_peptides_like"/>
    <property type="match status" value="1"/>
</dbReference>
<reference evidence="7 8" key="1">
    <citation type="submission" date="2018-06" db="EMBL/GenBank/DDBJ databases">
        <title>Genomic Encyclopedia of Type Strains, Phase IV (KMG-IV): sequencing the most valuable type-strain genomes for metagenomic binning, comparative biology and taxonomic classification.</title>
        <authorList>
            <person name="Goeker M."/>
        </authorList>
    </citation>
    <scope>NUCLEOTIDE SEQUENCE [LARGE SCALE GENOMIC DNA]</scope>
    <source>
        <strain evidence="7 8">DSM 18048</strain>
    </source>
</reference>
<feature type="chain" id="PRO_5016411364" evidence="5">
    <location>
        <begin position="18"/>
        <end position="252"/>
    </location>
</feature>
<dbReference type="Gene3D" id="3.40.190.10">
    <property type="entry name" value="Periplasmic binding protein-like II"/>
    <property type="match status" value="2"/>
</dbReference>
<dbReference type="SUPFAM" id="SSF53850">
    <property type="entry name" value="Periplasmic binding protein-like II"/>
    <property type="match status" value="1"/>
</dbReference>
<dbReference type="AlphaFoldDB" id="A0A318SAC2"/>
<evidence type="ECO:0000256" key="3">
    <source>
        <dbReference type="ARBA" id="ARBA00022729"/>
    </source>
</evidence>
<dbReference type="EMBL" id="QJSX01000008">
    <property type="protein sequence ID" value="PYE53478.1"/>
    <property type="molecule type" value="Genomic_DNA"/>
</dbReference>
<evidence type="ECO:0000259" key="6">
    <source>
        <dbReference type="SMART" id="SM00062"/>
    </source>
</evidence>
<comment type="caution">
    <text evidence="7">The sequence shown here is derived from an EMBL/GenBank/DDBJ whole genome shotgun (WGS) entry which is preliminary data.</text>
</comment>
<evidence type="ECO:0000256" key="1">
    <source>
        <dbReference type="ARBA" id="ARBA00004196"/>
    </source>
</evidence>
<evidence type="ECO:0000256" key="5">
    <source>
        <dbReference type="SAM" id="SignalP"/>
    </source>
</evidence>
<keyword evidence="8" id="KW-1185">Reference proteome</keyword>
<evidence type="ECO:0000313" key="8">
    <source>
        <dbReference type="Proteomes" id="UP000248326"/>
    </source>
</evidence>
<dbReference type="PANTHER" id="PTHR35936:SF19">
    <property type="entry name" value="AMINO-ACID-BINDING PROTEIN YXEM-RELATED"/>
    <property type="match status" value="1"/>
</dbReference>
<evidence type="ECO:0000256" key="4">
    <source>
        <dbReference type="RuleBase" id="RU003744"/>
    </source>
</evidence>
<feature type="signal peptide" evidence="5">
    <location>
        <begin position="1"/>
        <end position="17"/>
    </location>
</feature>
<gene>
    <name evidence="7" type="ORF">DES52_1086</name>
</gene>
<evidence type="ECO:0000313" key="7">
    <source>
        <dbReference type="EMBL" id="PYE53478.1"/>
    </source>
</evidence>
<dbReference type="InterPro" id="IPR001638">
    <property type="entry name" value="Solute-binding_3/MltF_N"/>
</dbReference>
<dbReference type="Pfam" id="PF00497">
    <property type="entry name" value="SBP_bac_3"/>
    <property type="match status" value="1"/>
</dbReference>
<dbReference type="PROSITE" id="PS01039">
    <property type="entry name" value="SBP_BACTERIAL_3"/>
    <property type="match status" value="1"/>
</dbReference>
<dbReference type="SMART" id="SM00062">
    <property type="entry name" value="PBPb"/>
    <property type="match status" value="1"/>
</dbReference>
<name>A0A318SAC2_9DEIO</name>
<evidence type="ECO:0000256" key="2">
    <source>
        <dbReference type="ARBA" id="ARBA00010333"/>
    </source>
</evidence>